<dbReference type="RefSeq" id="WP_219850558.1">
    <property type="nucleotide sequence ID" value="NZ_CP059491.1"/>
</dbReference>
<gene>
    <name evidence="6" type="ORF">H1R19_03215</name>
</gene>
<dbReference type="PROSITE" id="PS00070">
    <property type="entry name" value="ALDEHYDE_DEHYDR_CYS"/>
    <property type="match status" value="1"/>
</dbReference>
<dbReference type="EMBL" id="CP059491">
    <property type="protein sequence ID" value="QMT02202.1"/>
    <property type="molecule type" value="Genomic_DNA"/>
</dbReference>
<keyword evidence="7" id="KW-1185">Reference proteome</keyword>
<feature type="domain" description="Aldehyde dehydrogenase" evidence="5">
    <location>
        <begin position="15"/>
        <end position="470"/>
    </location>
</feature>
<dbReference type="GO" id="GO:0004029">
    <property type="term" value="F:aldehyde dehydrogenase (NAD+) activity"/>
    <property type="evidence" value="ECO:0007669"/>
    <property type="project" value="UniProtKB-EC"/>
</dbReference>
<evidence type="ECO:0000256" key="4">
    <source>
        <dbReference type="ARBA" id="ARBA00049194"/>
    </source>
</evidence>
<dbReference type="Gene3D" id="3.40.605.10">
    <property type="entry name" value="Aldehyde Dehydrogenase, Chain A, domain 1"/>
    <property type="match status" value="1"/>
</dbReference>
<evidence type="ECO:0000313" key="7">
    <source>
        <dbReference type="Proteomes" id="UP000515663"/>
    </source>
</evidence>
<comment type="similarity">
    <text evidence="1">Belongs to the aldehyde dehydrogenase family.</text>
</comment>
<reference evidence="7" key="1">
    <citation type="submission" date="2020-07" db="EMBL/GenBank/DDBJ databases">
        <title>novel species isolated from the respiratory tract of Marmot.</title>
        <authorList>
            <person name="Zhang G."/>
        </authorList>
    </citation>
    <scope>NUCLEOTIDE SEQUENCE [LARGE SCALE GENOMIC DNA]</scope>
    <source>
        <strain evidence="7">686</strain>
    </source>
</reference>
<comment type="catalytic activity">
    <reaction evidence="4">
        <text>an aldehyde + NAD(+) + H2O = a carboxylate + NADH + 2 H(+)</text>
        <dbReference type="Rhea" id="RHEA:16185"/>
        <dbReference type="ChEBI" id="CHEBI:15377"/>
        <dbReference type="ChEBI" id="CHEBI:15378"/>
        <dbReference type="ChEBI" id="CHEBI:17478"/>
        <dbReference type="ChEBI" id="CHEBI:29067"/>
        <dbReference type="ChEBI" id="CHEBI:57540"/>
        <dbReference type="ChEBI" id="CHEBI:57945"/>
        <dbReference type="EC" id="1.2.1.3"/>
    </reaction>
</comment>
<dbReference type="PANTHER" id="PTHR42804">
    <property type="entry name" value="ALDEHYDE DEHYDROGENASE"/>
    <property type="match status" value="1"/>
</dbReference>
<accession>A0A7D7QGZ1</accession>
<proteinExistence type="inferred from homology"/>
<keyword evidence="2" id="KW-0560">Oxidoreductase</keyword>
<evidence type="ECO:0000256" key="2">
    <source>
        <dbReference type="ARBA" id="ARBA00023002"/>
    </source>
</evidence>
<dbReference type="Proteomes" id="UP000515663">
    <property type="component" value="Chromosome"/>
</dbReference>
<name>A0A7D7QGZ1_9ACTN</name>
<organism evidence="6 7">
    <name type="scientific">Gordonia jinghuaiqii</name>
    <dbReference type="NCBI Taxonomy" id="2758710"/>
    <lineage>
        <taxon>Bacteria</taxon>
        <taxon>Bacillati</taxon>
        <taxon>Actinomycetota</taxon>
        <taxon>Actinomycetes</taxon>
        <taxon>Mycobacteriales</taxon>
        <taxon>Gordoniaceae</taxon>
        <taxon>Gordonia</taxon>
    </lineage>
</organism>
<evidence type="ECO:0000259" key="5">
    <source>
        <dbReference type="Pfam" id="PF00171"/>
    </source>
</evidence>
<dbReference type="InterPro" id="IPR016161">
    <property type="entry name" value="Ald_DH/histidinol_DH"/>
</dbReference>
<dbReference type="InterPro" id="IPR016163">
    <property type="entry name" value="Ald_DH_C"/>
</dbReference>
<protein>
    <recommendedName>
        <fullName evidence="3">aldehyde dehydrogenase (NAD(+))</fullName>
        <ecNumber evidence="3">1.2.1.3</ecNumber>
    </recommendedName>
</protein>
<dbReference type="InterPro" id="IPR016162">
    <property type="entry name" value="Ald_DH_N"/>
</dbReference>
<dbReference type="KEGG" id="gji:H1R19_03215"/>
<evidence type="ECO:0000256" key="1">
    <source>
        <dbReference type="ARBA" id="ARBA00009986"/>
    </source>
</evidence>
<evidence type="ECO:0000313" key="6">
    <source>
        <dbReference type="EMBL" id="QMT02202.1"/>
    </source>
</evidence>
<dbReference type="Gene3D" id="3.40.309.10">
    <property type="entry name" value="Aldehyde Dehydrogenase, Chain A, domain 2"/>
    <property type="match status" value="1"/>
</dbReference>
<dbReference type="Pfam" id="PF00171">
    <property type="entry name" value="Aldedh"/>
    <property type="match status" value="1"/>
</dbReference>
<dbReference type="InterPro" id="IPR015590">
    <property type="entry name" value="Aldehyde_DH_dom"/>
</dbReference>
<dbReference type="CDD" id="cd07138">
    <property type="entry name" value="ALDH_CddD_SSP0762"/>
    <property type="match status" value="1"/>
</dbReference>
<dbReference type="PANTHER" id="PTHR42804:SF1">
    <property type="entry name" value="ALDEHYDE DEHYDROGENASE-RELATED"/>
    <property type="match status" value="1"/>
</dbReference>
<dbReference type="SUPFAM" id="SSF53720">
    <property type="entry name" value="ALDH-like"/>
    <property type="match status" value="1"/>
</dbReference>
<dbReference type="FunFam" id="3.40.605.10:FF:000007">
    <property type="entry name" value="NAD/NADP-dependent betaine aldehyde dehydrogenase"/>
    <property type="match status" value="1"/>
</dbReference>
<dbReference type="InterPro" id="IPR016160">
    <property type="entry name" value="Ald_DH_CS_CYS"/>
</dbReference>
<dbReference type="AlphaFoldDB" id="A0A7D7QGZ1"/>
<sequence>MQVDRSLFIDGTWTRPLTGTPLDVINPADGTVCAVVSMGDAADVKRAVAAARTAFESFGRIGVDERIALLEAVIRSYEAHSDELVSVLSAEMGAPVTLAAGAQVPSGLGHFVATLEALKSFAFEERIGTTRVVHEPIGVCGLITPWNWPLNQIAAKVAPALATGCTMVLKPSEIAPLNAIVFTKVLAAAGVPAGVFNLVNGDGPTVGTALAEHPDVAMMSFTGSTRAGIEVARTSARTVKRVSQELGGKSATVILDDADLEQVVTAEVQAMYQNSGQSCNAGSRMLVPAHLVSQVEAIVRKATAAVVVGDPRDAATDVGPVVSEQQFDKVQDLIDSAIREGAELVVGGLGRPDGLEEGYYARPTVFSHVTAEMRIWREEVFGPVLVVAGYTDEDSAVAMANDSEYGLSGKVYSASEDRAWDLARRLRTGMVHINGAPLDNRAPFGGYKHSGNGREFGAHGLREFLETKSVYIPA</sequence>
<dbReference type="EC" id="1.2.1.3" evidence="3"/>
<dbReference type="FunFam" id="3.40.309.10:FF:000012">
    <property type="entry name" value="Betaine aldehyde dehydrogenase"/>
    <property type="match status" value="1"/>
</dbReference>
<evidence type="ECO:0000256" key="3">
    <source>
        <dbReference type="ARBA" id="ARBA00024226"/>
    </source>
</evidence>